<evidence type="ECO:0000313" key="2">
    <source>
        <dbReference type="Proteomes" id="UP000238220"/>
    </source>
</evidence>
<dbReference type="InterPro" id="IPR006427">
    <property type="entry name" value="Portal_HK97"/>
</dbReference>
<comment type="caution">
    <text evidence="1">The sequence shown here is derived from an EMBL/GenBank/DDBJ whole genome shotgun (WGS) entry which is preliminary data.</text>
</comment>
<proteinExistence type="predicted"/>
<dbReference type="EMBL" id="PSNW01000001">
    <property type="protein sequence ID" value="PPE76017.1"/>
    <property type="molecule type" value="Genomic_DNA"/>
</dbReference>
<gene>
    <name evidence="1" type="ORF">C3942_00800</name>
</gene>
<protein>
    <submittedName>
        <fullName evidence="1">Phage portal protein</fullName>
    </submittedName>
</protein>
<keyword evidence="2" id="KW-1185">Reference proteome</keyword>
<name>A0A2S5TM49_9GAMM</name>
<dbReference type="InterPro" id="IPR006944">
    <property type="entry name" value="Phage/GTA_portal"/>
</dbReference>
<dbReference type="OrthoDB" id="9765386at2"/>
<organism evidence="1 2">
    <name type="scientific">Solimonas fluminis</name>
    <dbReference type="NCBI Taxonomy" id="2086571"/>
    <lineage>
        <taxon>Bacteria</taxon>
        <taxon>Pseudomonadati</taxon>
        <taxon>Pseudomonadota</taxon>
        <taxon>Gammaproteobacteria</taxon>
        <taxon>Nevskiales</taxon>
        <taxon>Nevskiaceae</taxon>
        <taxon>Solimonas</taxon>
    </lineage>
</organism>
<dbReference type="Proteomes" id="UP000238220">
    <property type="component" value="Unassembled WGS sequence"/>
</dbReference>
<evidence type="ECO:0000313" key="1">
    <source>
        <dbReference type="EMBL" id="PPE76017.1"/>
    </source>
</evidence>
<accession>A0A2S5TM49</accession>
<sequence>MVKVQQPGLIKSTLLRWLGVPIHLTDGEFWATYYGNSVAGQSVTIDSTLKLSTAWACIRLISQTIATLPINMYQRAADDSKSIARDHPLHELLRYQPNADMTAVQFWEVYIANLLLGGMSYSQKHRNGAGRLVALDLLLPQRMQRTRTPEGSFQYRYTERNGAVREIPEAQIWCQPGFSLDGETGLSAIYYGAKVFGTALAADEAAAKTFQNGMLPTVYFSMPTTLTQKQRDEFRENKKKITGAINAGESPLLEAGMKAETIGINPADAQLLESRGRSVEEICRWFGVPPWMVGHAGSGQTKWGTGMEQELIGFLTFTLRPLLSRIEQGIRKDLLLPAERSRYFAEFAVEGLLRADSAARAQFFSTMVQNGLMTRNEARAKENLPPVEGGDILTVQSNLLPLDKLGGTTAAAENVKNAILAWINEDKTGMQLAA</sequence>
<reference evidence="1 2" key="1">
    <citation type="submission" date="2018-02" db="EMBL/GenBank/DDBJ databases">
        <title>Genome sequencing of Solimonas sp. HR-BB.</title>
        <authorList>
            <person name="Lee Y."/>
            <person name="Jeon C.O."/>
        </authorList>
    </citation>
    <scope>NUCLEOTIDE SEQUENCE [LARGE SCALE GENOMIC DNA]</scope>
    <source>
        <strain evidence="1 2">HR-BB</strain>
    </source>
</reference>
<dbReference type="Pfam" id="PF04860">
    <property type="entry name" value="Phage_portal"/>
    <property type="match status" value="1"/>
</dbReference>
<dbReference type="NCBIfam" id="TIGR01537">
    <property type="entry name" value="portal_HK97"/>
    <property type="match status" value="1"/>
</dbReference>
<dbReference type="AlphaFoldDB" id="A0A2S5TM49"/>